<dbReference type="Pfam" id="PF21305">
    <property type="entry name" value="type_II_gspD_N0"/>
    <property type="match status" value="1"/>
</dbReference>
<keyword evidence="6" id="KW-0813">Transport</keyword>
<protein>
    <submittedName>
        <fullName evidence="11">Type 3 secretion system secretin</fullName>
    </submittedName>
</protein>
<keyword evidence="7" id="KW-0175">Coiled coil</keyword>
<evidence type="ECO:0000256" key="1">
    <source>
        <dbReference type="ARBA" id="ARBA00004370"/>
    </source>
</evidence>
<dbReference type="InterPro" id="IPR049371">
    <property type="entry name" value="GspD-like_N0"/>
</dbReference>
<feature type="domain" description="NolW-like" evidence="9">
    <location>
        <begin position="153"/>
        <end position="211"/>
    </location>
</feature>
<comment type="similarity">
    <text evidence="5">Belongs to the bacterial secretin family.</text>
</comment>
<evidence type="ECO:0000313" key="11">
    <source>
        <dbReference type="EMBL" id="QZA58362.1"/>
    </source>
</evidence>
<dbReference type="InterPro" id="IPR004846">
    <property type="entry name" value="T2SS/T3SS_dom"/>
</dbReference>
<dbReference type="InterPro" id="IPR050810">
    <property type="entry name" value="Bact_Secretion_Sys_Channel"/>
</dbReference>
<keyword evidence="2" id="KW-0812">Transmembrane</keyword>
<organism evidence="11 12">
    <name type="scientific">Candidatus Rhabdochlamydia porcellionis</name>
    <dbReference type="NCBI Taxonomy" id="225148"/>
    <lineage>
        <taxon>Bacteria</taxon>
        <taxon>Pseudomonadati</taxon>
        <taxon>Chlamydiota</taxon>
        <taxon>Chlamydiia</taxon>
        <taxon>Parachlamydiales</taxon>
        <taxon>Candidatus Rhabdochlamydiaceae</taxon>
        <taxon>Candidatus Rhabdochlamydia</taxon>
    </lineage>
</organism>
<evidence type="ECO:0000256" key="3">
    <source>
        <dbReference type="ARBA" id="ARBA00022729"/>
    </source>
</evidence>
<evidence type="ECO:0000256" key="4">
    <source>
        <dbReference type="ARBA" id="ARBA00023136"/>
    </source>
</evidence>
<accession>A0ABX8YYN9</accession>
<evidence type="ECO:0000256" key="2">
    <source>
        <dbReference type="ARBA" id="ARBA00022692"/>
    </source>
</evidence>
<dbReference type="Pfam" id="PF00263">
    <property type="entry name" value="Secretin"/>
    <property type="match status" value="1"/>
</dbReference>
<evidence type="ECO:0000259" key="9">
    <source>
        <dbReference type="Pfam" id="PF03958"/>
    </source>
</evidence>
<dbReference type="InterPro" id="IPR038591">
    <property type="entry name" value="NolW-like_sf"/>
</dbReference>
<dbReference type="PANTHER" id="PTHR30332:SF24">
    <property type="entry name" value="SECRETIN GSPD-RELATED"/>
    <property type="match status" value="1"/>
</dbReference>
<feature type="domain" description="NolW-like" evidence="9">
    <location>
        <begin position="632"/>
        <end position="701"/>
    </location>
</feature>
<evidence type="ECO:0000259" key="10">
    <source>
        <dbReference type="Pfam" id="PF21305"/>
    </source>
</evidence>
<reference evidence="11 12" key="1">
    <citation type="submission" date="2020-01" db="EMBL/GenBank/DDBJ databases">
        <authorList>
            <person name="Sixt B."/>
            <person name="Schulz F."/>
            <person name="Kostanjsek R."/>
            <person name="Koestlbacher S."/>
            <person name="Collingro A."/>
            <person name="Toenshoff E."/>
            <person name="Horn M."/>
        </authorList>
    </citation>
    <scope>NUCLEOTIDE SEQUENCE [LARGE SCALE GENOMIC DNA]</scope>
    <source>
        <strain evidence="11 12">15C</strain>
    </source>
</reference>
<evidence type="ECO:0000256" key="6">
    <source>
        <dbReference type="RuleBase" id="RU004004"/>
    </source>
</evidence>
<keyword evidence="4" id="KW-0472">Membrane</keyword>
<dbReference type="Gene3D" id="3.30.1370.120">
    <property type="match status" value="3"/>
</dbReference>
<dbReference type="Proteomes" id="UP000822862">
    <property type="component" value="Chromosome"/>
</dbReference>
<evidence type="ECO:0000313" key="12">
    <source>
        <dbReference type="Proteomes" id="UP000822862"/>
    </source>
</evidence>
<dbReference type="EMBL" id="CP075585">
    <property type="protein sequence ID" value="QZA58362.1"/>
    <property type="molecule type" value="Genomic_DNA"/>
</dbReference>
<feature type="domain" description="GspD-like N0" evidence="10">
    <location>
        <begin position="54"/>
        <end position="122"/>
    </location>
</feature>
<comment type="subcellular location">
    <subcellularLocation>
        <location evidence="6">Cell outer membrane</location>
    </subcellularLocation>
    <subcellularLocation>
        <location evidence="1">Membrane</location>
    </subcellularLocation>
</comment>
<feature type="domain" description="Type II/III secretion system secretin-like" evidence="8">
    <location>
        <begin position="987"/>
        <end position="1155"/>
    </location>
</feature>
<feature type="coiled-coil region" evidence="7">
    <location>
        <begin position="297"/>
        <end position="324"/>
    </location>
</feature>
<keyword evidence="3" id="KW-0732">Signal</keyword>
<dbReference type="PANTHER" id="PTHR30332">
    <property type="entry name" value="PROBABLE GENERAL SECRETION PATHWAY PROTEIN D"/>
    <property type="match status" value="1"/>
</dbReference>
<proteinExistence type="inferred from homology"/>
<name>A0ABX8YYN9_9BACT</name>
<dbReference type="Pfam" id="PF03958">
    <property type="entry name" value="Secretin_N"/>
    <property type="match status" value="3"/>
</dbReference>
<keyword evidence="12" id="KW-1185">Reference proteome</keyword>
<evidence type="ECO:0000256" key="7">
    <source>
        <dbReference type="SAM" id="Coils"/>
    </source>
</evidence>
<dbReference type="InterPro" id="IPR001775">
    <property type="entry name" value="GspD/PilQ"/>
</dbReference>
<feature type="domain" description="NolW-like" evidence="9">
    <location>
        <begin position="722"/>
        <end position="794"/>
    </location>
</feature>
<dbReference type="RefSeq" id="WP_194845512.1">
    <property type="nucleotide sequence ID" value="NZ_CP075585.1"/>
</dbReference>
<dbReference type="PRINTS" id="PR00811">
    <property type="entry name" value="BCTERIALGSPD"/>
</dbReference>
<reference evidence="11 12" key="2">
    <citation type="submission" date="2021-05" db="EMBL/GenBank/DDBJ databases">
        <title>Ecology and evolution of chlamydial symbionts of arthropods.</title>
        <authorList>
            <person name="Halter T."/>
            <person name="Sixt B.S."/>
            <person name="Toenshoff E.R."/>
            <person name="Koestlbacher S."/>
            <person name="Schulz F."/>
            <person name="Kostanjsek R."/>
            <person name="Collingro A."/>
            <person name="Hendrickx F."/>
            <person name="Horn M."/>
        </authorList>
    </citation>
    <scope>NUCLEOTIDE SEQUENCE [LARGE SCALE GENOMIC DNA]</scope>
    <source>
        <strain evidence="11 12">15C</strain>
    </source>
</reference>
<sequence>MKEFRSHFCYKITLCALPFSTIAYTLDTATTDPIAYKLENSKALIYSDKDTYTINFNNVSIIELIRFASKITNLNFVFEESELQFTVTVVSEEPVSAKNVMSVLIQVLRVHDLNLVEQNKNILITSSKRVHQIPPIISQDHPASKIEPAALVTRVFRIKNANINTIASILRPMVSDAALIEMSLETKQLIVTDIAANIEQISTLLSSLDAPHSPLEIDSYTARKLPLDQLILLTQQIIAPFVESNPIIFVPQLESHTIYIVSTPYLIEKAMEIMEDVDVTSETGFSAKPGLKKVFLYKVKNRTLSELKKELEQVSSELKQIGSSPSLASAIFGVQILRDSNSLLFVIDDQSIVKLQDILAKLDTPVLSKTGNSSFFIYKIEHAEEPQIANSLHQMLEHLQASPHPDSDLVDVIKSMKWIKETNSLVFTGTRPALRQIETILPTFDIAPHEAHPNKKTPPKSNYFVYKPIYRQPEDLEKALKDMSHALKTGGLIDKSFLAAVATMQWVESTKSLVFTGDPDSLEKIQTLLVSLDNNEGYPVGASSFSIYKPKYVPAEEIQAALVDLAFDLKESGLNDPKLLKTLSSVRYVAATKSFVFAADQETLVKVQSLLDSIDVANASGSIQHVGSITFFVYNIQNTTATQLIASLKNFAAQLEKSTLPDKSLAETLEKVRWIKETNSLLFTGTEQTLERVQQLAQNFDLSKGGKPPKTLNERKASTFTTYTPKFVNGDDLIEILQEFMNNLISAGVSDTSLFDAINNLKWIPKTSILLISGEPTAIQRIEGLLQKFDIPGQSTPNPAIESIDNTSFLVYKLQFHGGDDIQIALKQVVASLAKSSGESSALADAVSSLQWIKVTNSLLSTGQEGILIKLKELIQNLDTPLKQVFIEVLVIETRLNNAQNFGLQWGSQMQYLNKATVGFGNFPGGAPLVQSQAPQTFSPTLKGINATNTPQGGMVPFTNGFDLGVIGDIIMHKGKSFISLGSLVNALQTDVDTTIVMNPKIITQDNRQSNIFVGQNVPFTGAIVTNSSNNTVTTSNVEYRDIGVNLTITPILGDNDMVTLDIVHDITELVNTVGSVNNAQLTGIQTSHTHMDTRVHVPNNHFVVLSGMIQNAKTRLKTGLPCLGGLPVIGVLFSENDRNLAKSNVIIFVRPQIINSYDEYKKVTEHQEWLYKDDASLPILKEEFDEGLDLVKLPENE</sequence>
<evidence type="ECO:0000256" key="5">
    <source>
        <dbReference type="RuleBase" id="RU004003"/>
    </source>
</evidence>
<dbReference type="InterPro" id="IPR005644">
    <property type="entry name" value="NolW-like"/>
</dbReference>
<evidence type="ECO:0000259" key="8">
    <source>
        <dbReference type="Pfam" id="PF00263"/>
    </source>
</evidence>
<gene>
    <name evidence="11" type="ORF">RHAB15C_0000235</name>
</gene>